<gene>
    <name evidence="1" type="ORF">A2V47_03805</name>
</gene>
<dbReference type="InterPro" id="IPR046249">
    <property type="entry name" value="DUF6282"/>
</dbReference>
<evidence type="ECO:0000313" key="1">
    <source>
        <dbReference type="EMBL" id="OGD13929.1"/>
    </source>
</evidence>
<dbReference type="SUPFAM" id="SSF51556">
    <property type="entry name" value="Metallo-dependent hydrolases"/>
    <property type="match status" value="1"/>
</dbReference>
<dbReference type="STRING" id="1797291.A2V47_03805"/>
<evidence type="ECO:0000313" key="2">
    <source>
        <dbReference type="Proteomes" id="UP000177701"/>
    </source>
</evidence>
<protein>
    <recommendedName>
        <fullName evidence="3">Amidohydrolase-related domain-containing protein</fullName>
    </recommendedName>
</protein>
<comment type="caution">
    <text evidence="1">The sequence shown here is derived from an EMBL/GenBank/DDBJ whole genome shotgun (WGS) entry which is preliminary data.</text>
</comment>
<evidence type="ECO:0008006" key="3">
    <source>
        <dbReference type="Google" id="ProtNLM"/>
    </source>
</evidence>
<proteinExistence type="predicted"/>
<organism evidence="1 2">
    <name type="scientific">Candidatus Sediminicultor quintus</name>
    <dbReference type="NCBI Taxonomy" id="1797291"/>
    <lineage>
        <taxon>Bacteria</taxon>
        <taxon>Pseudomonadati</taxon>
        <taxon>Atribacterota</taxon>
        <taxon>Candidatus Phoenicimicrobiia</taxon>
        <taxon>Candidatus Pheonicimicrobiales</taxon>
        <taxon>Candidatus Phoenicimicrobiaceae</taxon>
        <taxon>Candidatus Sediminicultor</taxon>
    </lineage>
</organism>
<name>A0A1F5A5U3_9BACT</name>
<sequence length="308" mass="34017">MHNENKQYNLGKDWNLNGVIDTHIHGGPDIKPRLVDDEEIAIAAREAGMEAILIKNNDVSTARSTYFVNKHVSGIKIFGGIALNWSVGGINPKAVKATLELGGKEVWMPTFDAQNHANFFGLTGYPVVGSNEKKPGLAIKQRDIPKEPGISILKNNELIGEVKEIVNMVREYNAIIGTGHLSKKEIGILIQYIKGIGGVKVFITHPLYMVPNLDPHFVKELVGDGVYAELCAINFFPTKGDKTIEEEVKMIKTVGPENCIISSDSGSRDVPISPKALRIFAEWLFKEGISRDELYLMMAKNPKKVLDL</sequence>
<dbReference type="InterPro" id="IPR032466">
    <property type="entry name" value="Metal_Hydrolase"/>
</dbReference>
<accession>A0A1F5A5U3</accession>
<dbReference type="AlphaFoldDB" id="A0A1F5A5U3"/>
<dbReference type="Proteomes" id="UP000177701">
    <property type="component" value="Unassembled WGS sequence"/>
</dbReference>
<dbReference type="Pfam" id="PF19799">
    <property type="entry name" value="DUF6282"/>
    <property type="match status" value="1"/>
</dbReference>
<dbReference type="EMBL" id="MEYH01000097">
    <property type="protein sequence ID" value="OGD13929.1"/>
    <property type="molecule type" value="Genomic_DNA"/>
</dbReference>
<reference evidence="1 2" key="1">
    <citation type="journal article" date="2016" name="Nat. Commun.">
        <title>Thousands of microbial genomes shed light on interconnected biogeochemical processes in an aquifer system.</title>
        <authorList>
            <person name="Anantharaman K."/>
            <person name="Brown C.T."/>
            <person name="Hug L.A."/>
            <person name="Sharon I."/>
            <person name="Castelle C.J."/>
            <person name="Probst A.J."/>
            <person name="Thomas B.C."/>
            <person name="Singh A."/>
            <person name="Wilkins M.J."/>
            <person name="Karaoz U."/>
            <person name="Brodie E.L."/>
            <person name="Williams K.H."/>
            <person name="Hubbard S.S."/>
            <person name="Banfield J.F."/>
        </authorList>
    </citation>
    <scope>NUCLEOTIDE SEQUENCE [LARGE SCALE GENOMIC DNA]</scope>
</reference>